<reference evidence="1 2" key="1">
    <citation type="submission" date="2014-05" db="EMBL/GenBank/DDBJ databases">
        <title>Methylome analysis of the phasevarions of Haemophilus influenzae.</title>
        <authorList>
            <person name="Atack J.M."/>
            <person name="Fox K.L."/>
            <person name="Power P.M."/>
            <person name="Clark T."/>
            <person name="Jurcisek J."/>
            <person name="Korlach J."/>
            <person name="Bakaletz L.O."/>
            <person name="Jennings M.P."/>
        </authorList>
    </citation>
    <scope>NUCLEOTIDE SEQUENCE [LARGE SCALE GENOMIC DNA]</scope>
    <source>
        <strain evidence="1 2">1209</strain>
    </source>
</reference>
<name>A0A158T0R1_HAEIF</name>
<gene>
    <name evidence="1" type="ORF">NTHI1209_00123</name>
</gene>
<protein>
    <submittedName>
        <fullName evidence="1">Uncharacterized protein</fullName>
    </submittedName>
</protein>
<dbReference type="Proteomes" id="UP000050700">
    <property type="component" value="Unassembled WGS sequence"/>
</dbReference>
<evidence type="ECO:0000313" key="2">
    <source>
        <dbReference type="Proteomes" id="UP000050700"/>
    </source>
</evidence>
<dbReference type="AlphaFoldDB" id="A0A158T0R1"/>
<proteinExistence type="predicted"/>
<evidence type="ECO:0000313" key="1">
    <source>
        <dbReference type="EMBL" id="KIS36705.1"/>
    </source>
</evidence>
<organism evidence="1 2">
    <name type="scientific">Haemophilus influenzae</name>
    <dbReference type="NCBI Taxonomy" id="727"/>
    <lineage>
        <taxon>Bacteria</taxon>
        <taxon>Pseudomonadati</taxon>
        <taxon>Pseudomonadota</taxon>
        <taxon>Gammaproteobacteria</taxon>
        <taxon>Pasteurellales</taxon>
        <taxon>Pasteurellaceae</taxon>
        <taxon>Haemophilus</taxon>
    </lineage>
</organism>
<accession>A0A158T0R1</accession>
<comment type="caution">
    <text evidence="1">The sequence shown here is derived from an EMBL/GenBank/DDBJ whole genome shotgun (WGS) entry which is preliminary data.</text>
</comment>
<sequence length="61" mass="7059">MGFSPPTNNRKIFWWAEAHPTFGIGSKQAAKVRLIFQLFFLRNTHLKNHQFSLATKSKISL</sequence>
<dbReference type="EMBL" id="JMQP01000001">
    <property type="protein sequence ID" value="KIS36705.1"/>
    <property type="molecule type" value="Genomic_DNA"/>
</dbReference>